<dbReference type="GO" id="GO:0005315">
    <property type="term" value="F:phosphate transmembrane transporter activity"/>
    <property type="evidence" value="ECO:0007669"/>
    <property type="project" value="UniProtKB-ARBA"/>
</dbReference>
<feature type="transmembrane region" description="Helical" evidence="11">
    <location>
        <begin position="131"/>
        <end position="155"/>
    </location>
</feature>
<dbReference type="FunFam" id="1.20.1250.20:FF:000058">
    <property type="entry name" value="ascorbate transporter, chloroplastic isoform X1"/>
    <property type="match status" value="1"/>
</dbReference>
<evidence type="ECO:0000256" key="6">
    <source>
        <dbReference type="ARBA" id="ARBA00022946"/>
    </source>
</evidence>
<evidence type="ECO:0000256" key="1">
    <source>
        <dbReference type="ARBA" id="ARBA00004141"/>
    </source>
</evidence>
<comment type="subcellular location">
    <subcellularLocation>
        <location evidence="1">Membrane</location>
        <topology evidence="1">Multi-pass membrane protein</topology>
    </subcellularLocation>
    <subcellularLocation>
        <location evidence="2">Plastid</location>
        <location evidence="2">Chloroplast</location>
    </subcellularLocation>
</comment>
<dbReference type="CDD" id="cd17380">
    <property type="entry name" value="MFS_SLC17A9_like"/>
    <property type="match status" value="1"/>
</dbReference>
<dbReference type="GO" id="GO:0009507">
    <property type="term" value="C:chloroplast"/>
    <property type="evidence" value="ECO:0007669"/>
    <property type="project" value="UniProtKB-SubCell"/>
</dbReference>
<keyword evidence="8 11" id="KW-0472">Membrane</keyword>
<dbReference type="InterPro" id="IPR020846">
    <property type="entry name" value="MFS_dom"/>
</dbReference>
<protein>
    <recommendedName>
        <fullName evidence="12">Major facilitator superfamily (MFS) profile domain-containing protein</fullName>
    </recommendedName>
</protein>
<dbReference type="PANTHER" id="PTHR11662">
    <property type="entry name" value="SOLUTE CARRIER FAMILY 17"/>
    <property type="match status" value="1"/>
</dbReference>
<dbReference type="InterPro" id="IPR011701">
    <property type="entry name" value="MFS"/>
</dbReference>
<feature type="compositionally biased region" description="Basic and acidic residues" evidence="10">
    <location>
        <begin position="607"/>
        <end position="626"/>
    </location>
</feature>
<evidence type="ECO:0000256" key="10">
    <source>
        <dbReference type="SAM" id="MobiDB-lite"/>
    </source>
</evidence>
<evidence type="ECO:0000256" key="8">
    <source>
        <dbReference type="ARBA" id="ARBA00023136"/>
    </source>
</evidence>
<dbReference type="PROSITE" id="PS50850">
    <property type="entry name" value="MFS"/>
    <property type="match status" value="1"/>
</dbReference>
<proteinExistence type="inferred from homology"/>
<dbReference type="Proteomes" id="UP001055712">
    <property type="component" value="Unassembled WGS sequence"/>
</dbReference>
<dbReference type="Pfam" id="PF07690">
    <property type="entry name" value="MFS_1"/>
    <property type="match status" value="1"/>
</dbReference>
<evidence type="ECO:0000256" key="11">
    <source>
        <dbReference type="SAM" id="Phobius"/>
    </source>
</evidence>
<evidence type="ECO:0000256" key="2">
    <source>
        <dbReference type="ARBA" id="ARBA00004229"/>
    </source>
</evidence>
<keyword evidence="4" id="KW-0934">Plastid</keyword>
<feature type="region of interest" description="Disordered" evidence="10">
    <location>
        <begin position="535"/>
        <end position="554"/>
    </location>
</feature>
<dbReference type="EMBL" id="SIDB01000001">
    <property type="protein sequence ID" value="KAI3438704.1"/>
    <property type="molecule type" value="Genomic_DNA"/>
</dbReference>
<dbReference type="AlphaFoldDB" id="A0A9D4U0G9"/>
<keyword evidence="14" id="KW-1185">Reference proteome</keyword>
<feature type="transmembrane region" description="Helical" evidence="11">
    <location>
        <begin position="434"/>
        <end position="459"/>
    </location>
</feature>
<dbReference type="InterPro" id="IPR036259">
    <property type="entry name" value="MFS_trans_sf"/>
</dbReference>
<dbReference type="PANTHER" id="PTHR11662:SF446">
    <property type="entry name" value="SODIUM-DEPENDENT PHOSPHATE TRANSPORT PROTEIN 1, CHLOROPLASTIC"/>
    <property type="match status" value="1"/>
</dbReference>
<dbReference type="FunFam" id="1.20.1250.20:FF:000086">
    <property type="entry name" value="ascorbate transporter, chloroplastic isoform X2"/>
    <property type="match status" value="1"/>
</dbReference>
<evidence type="ECO:0000256" key="4">
    <source>
        <dbReference type="ARBA" id="ARBA00022640"/>
    </source>
</evidence>
<gene>
    <name evidence="13" type="ORF">D9Q98_001124</name>
</gene>
<feature type="compositionally biased region" description="Basic and acidic residues" evidence="10">
    <location>
        <begin position="536"/>
        <end position="547"/>
    </location>
</feature>
<sequence>MTALAAAGWQASTSGRRCDALGAPSGRLMPRLVGTPRRSRHASGALLPPLHLSQHQRLGLATSPPLRLAPSHATFISTSPTPSGGEGGEADRGPGIDGSELVGSSGSFSGPLSGSSSSSIVREKPGWKRRWTMIAMCFAAFLLCNMDRVNMSIAILPISQQFQWSSTTIGLVQSSFFWGYLLTQVAGGVWADRFGGKKVLGFGVVWWSVATIITPIAARTSLPVLLMARACMGVGEGVAMPAMNNLLSKWVPVQERSRSLSLVYSGMYTGSMLGLAVSPQMISSWGWPSVFYVFGLGGLLWYYWWDRCAAASPKADPGIDSAELAYITRNTASSAAPTSIPWKLLLSKPATWALIICHFCHNWGTFILLTWMPTYYNQVLGLDLKSSGFFSVLPWVTMAITANLGGWIADTLVERGWSVTSVRKIMQTIGFLGPAFFLTQLGNITSVYGAVGCMMASQGMDAFSQSGLYSNHADIGPRYAGVLLGLSNTAGVLAGVLGTAATGLILQNGSWKQVWSVAVALYLVGTVVWNLFATGEKGEGGGERPKEQPAAAAEAAIEREREVHRGLEQQETEVLLSLAQDPADRAPGQMEARSEEKADLGPAGTTEETREAPDAEEKAPGGLRDT</sequence>
<feature type="transmembrane region" description="Helical" evidence="11">
    <location>
        <begin position="175"/>
        <end position="192"/>
    </location>
</feature>
<feature type="region of interest" description="Disordered" evidence="10">
    <location>
        <begin position="560"/>
        <end position="626"/>
    </location>
</feature>
<feature type="region of interest" description="Disordered" evidence="10">
    <location>
        <begin position="14"/>
        <end position="43"/>
    </location>
</feature>
<feature type="transmembrane region" description="Helical" evidence="11">
    <location>
        <begin position="479"/>
        <end position="506"/>
    </location>
</feature>
<dbReference type="InterPro" id="IPR044777">
    <property type="entry name" value="SLC17A9-like"/>
</dbReference>
<feature type="transmembrane region" description="Helical" evidence="11">
    <location>
        <begin position="259"/>
        <end position="279"/>
    </location>
</feature>
<evidence type="ECO:0000313" key="13">
    <source>
        <dbReference type="EMBL" id="KAI3438704.1"/>
    </source>
</evidence>
<feature type="transmembrane region" description="Helical" evidence="11">
    <location>
        <begin position="285"/>
        <end position="304"/>
    </location>
</feature>
<dbReference type="Gene3D" id="1.20.1250.20">
    <property type="entry name" value="MFS general substrate transporter like domains"/>
    <property type="match status" value="2"/>
</dbReference>
<reference evidence="13" key="2">
    <citation type="submission" date="2020-11" db="EMBL/GenBank/DDBJ databases">
        <authorList>
            <person name="Cecchin M."/>
            <person name="Marcolungo L."/>
            <person name="Rossato M."/>
            <person name="Girolomoni L."/>
            <person name="Cosentino E."/>
            <person name="Cuine S."/>
            <person name="Li-Beisson Y."/>
            <person name="Delledonne M."/>
            <person name="Ballottari M."/>
        </authorList>
    </citation>
    <scope>NUCLEOTIDE SEQUENCE</scope>
    <source>
        <strain evidence="13">211/11P</strain>
        <tissue evidence="13">Whole cell</tissue>
    </source>
</reference>
<comment type="similarity">
    <text evidence="9">Belongs to the major facilitator superfamily. Sodium/anion cotransporter (TC 2.A.1.14) family.</text>
</comment>
<dbReference type="GO" id="GO:0042170">
    <property type="term" value="C:plastid membrane"/>
    <property type="evidence" value="ECO:0007669"/>
    <property type="project" value="UniProtKB-ARBA"/>
</dbReference>
<feature type="transmembrane region" description="Helical" evidence="11">
    <location>
        <begin position="199"/>
        <end position="218"/>
    </location>
</feature>
<evidence type="ECO:0000256" key="7">
    <source>
        <dbReference type="ARBA" id="ARBA00022989"/>
    </source>
</evidence>
<feature type="transmembrane region" description="Helical" evidence="11">
    <location>
        <begin position="513"/>
        <end position="532"/>
    </location>
</feature>
<feature type="transmembrane region" description="Helical" evidence="11">
    <location>
        <begin position="392"/>
        <end position="413"/>
    </location>
</feature>
<keyword evidence="5 11" id="KW-0812">Transmembrane</keyword>
<evidence type="ECO:0000313" key="14">
    <source>
        <dbReference type="Proteomes" id="UP001055712"/>
    </source>
</evidence>
<keyword evidence="7 11" id="KW-1133">Transmembrane helix</keyword>
<name>A0A9D4U0G9_CHLVU</name>
<reference evidence="13" key="1">
    <citation type="journal article" date="2019" name="Plant J.">
        <title>Chlorella vulgaris genome assembly and annotation reveals the molecular basis for metabolic acclimation to high light conditions.</title>
        <authorList>
            <person name="Cecchin M."/>
            <person name="Marcolungo L."/>
            <person name="Rossato M."/>
            <person name="Girolomoni L."/>
            <person name="Cosentino E."/>
            <person name="Cuine S."/>
            <person name="Li-Beisson Y."/>
            <person name="Delledonne M."/>
            <person name="Ballottari M."/>
        </authorList>
    </citation>
    <scope>NUCLEOTIDE SEQUENCE</scope>
    <source>
        <strain evidence="13">211/11P</strain>
    </source>
</reference>
<comment type="caution">
    <text evidence="13">The sequence shown here is derived from an EMBL/GenBank/DDBJ whole genome shotgun (WGS) entry which is preliminary data.</text>
</comment>
<feature type="region of interest" description="Disordered" evidence="10">
    <location>
        <begin position="72"/>
        <end position="100"/>
    </location>
</feature>
<evidence type="ECO:0000259" key="12">
    <source>
        <dbReference type="PROSITE" id="PS50850"/>
    </source>
</evidence>
<evidence type="ECO:0000256" key="5">
    <source>
        <dbReference type="ARBA" id="ARBA00022692"/>
    </source>
</evidence>
<feature type="transmembrane region" description="Helical" evidence="11">
    <location>
        <begin position="224"/>
        <end position="247"/>
    </location>
</feature>
<dbReference type="InterPro" id="IPR050382">
    <property type="entry name" value="MFS_Na/Anion_cotransporter"/>
</dbReference>
<keyword evidence="6" id="KW-0809">Transit peptide</keyword>
<dbReference type="OrthoDB" id="2250022at2759"/>
<evidence type="ECO:0000256" key="3">
    <source>
        <dbReference type="ARBA" id="ARBA00022528"/>
    </source>
</evidence>
<dbReference type="SUPFAM" id="SSF103473">
    <property type="entry name" value="MFS general substrate transporter"/>
    <property type="match status" value="1"/>
</dbReference>
<organism evidence="13 14">
    <name type="scientific">Chlorella vulgaris</name>
    <name type="common">Green alga</name>
    <dbReference type="NCBI Taxonomy" id="3077"/>
    <lineage>
        <taxon>Eukaryota</taxon>
        <taxon>Viridiplantae</taxon>
        <taxon>Chlorophyta</taxon>
        <taxon>core chlorophytes</taxon>
        <taxon>Trebouxiophyceae</taxon>
        <taxon>Chlorellales</taxon>
        <taxon>Chlorellaceae</taxon>
        <taxon>Chlorella clade</taxon>
        <taxon>Chlorella</taxon>
    </lineage>
</organism>
<keyword evidence="3" id="KW-0150">Chloroplast</keyword>
<feature type="domain" description="Major facilitator superfamily (MFS) profile" evidence="12">
    <location>
        <begin position="133"/>
        <end position="537"/>
    </location>
</feature>
<evidence type="ECO:0000256" key="9">
    <source>
        <dbReference type="ARBA" id="ARBA00024362"/>
    </source>
</evidence>
<accession>A0A9D4U0G9</accession>
<feature type="transmembrane region" description="Helical" evidence="11">
    <location>
        <begin position="352"/>
        <end position="372"/>
    </location>
</feature>